<dbReference type="EMBL" id="CP002608">
    <property type="protein sequence ID" value="AEB41598.1"/>
    <property type="molecule type" value="Genomic_DNA"/>
</dbReference>
<sequence>MQTLKKISLIFIACKRVTYYYFFEEFFLLRLSKENFSLEEL</sequence>
<proteinExistence type="predicted"/>
<reference evidence="1 2" key="1">
    <citation type="journal article" date="2011" name="J. Bacteriol.">
        <title>Genome sequence of the obligate intracellular animal pathogen Chlamydia pecorum E58.</title>
        <authorList>
            <person name="Mojica S."/>
            <person name="Huot Creasy H."/>
            <person name="Daugherty S."/>
            <person name="Read T.D."/>
            <person name="Kim T."/>
            <person name="Kaltenboeck B."/>
            <person name="Bavoil P."/>
            <person name="Myers G.S."/>
        </authorList>
    </citation>
    <scope>NUCLEOTIDE SEQUENCE [LARGE SCALE GENOMIC DNA]</scope>
    <source>
        <strain evidence="1 2">E58</strain>
    </source>
</reference>
<accession>A0AA34WHZ6</accession>
<keyword evidence="2" id="KW-1185">Reference proteome</keyword>
<dbReference type="KEGG" id="cpm:G5S_0638"/>
<name>A0AA34WHZ6_CHLPE</name>
<gene>
    <name evidence="1" type="ordered locus">G5S_0638</name>
</gene>
<evidence type="ECO:0000313" key="2">
    <source>
        <dbReference type="Proteomes" id="UP000008305"/>
    </source>
</evidence>
<evidence type="ECO:0000313" key="1">
    <source>
        <dbReference type="EMBL" id="AEB41598.1"/>
    </source>
</evidence>
<dbReference type="AlphaFoldDB" id="A0AA34WHZ6"/>
<organism evidence="1 2">
    <name type="scientific">Chlamydia pecorum (strain ATCC VR-628 / DSM 29919 / E58)</name>
    <name type="common">Chlamydophila pecorum</name>
    <dbReference type="NCBI Taxonomy" id="331635"/>
    <lineage>
        <taxon>Bacteria</taxon>
        <taxon>Pseudomonadati</taxon>
        <taxon>Chlamydiota</taxon>
        <taxon>Chlamydiia</taxon>
        <taxon>Chlamydiales</taxon>
        <taxon>Chlamydiaceae</taxon>
        <taxon>Chlamydia/Chlamydophila group</taxon>
        <taxon>Chlamydia</taxon>
    </lineage>
</organism>
<protein>
    <submittedName>
        <fullName evidence="1">Uncharacterized protein</fullName>
    </submittedName>
</protein>
<dbReference type="Proteomes" id="UP000008305">
    <property type="component" value="Chromosome"/>
</dbReference>